<dbReference type="GO" id="GO:0005634">
    <property type="term" value="C:nucleus"/>
    <property type="evidence" value="ECO:0007669"/>
    <property type="project" value="TreeGrafter"/>
</dbReference>
<comment type="caution">
    <text evidence="5">The sequence shown here is derived from an EMBL/GenBank/DDBJ whole genome shotgun (WGS) entry which is preliminary data.</text>
</comment>
<gene>
    <name evidence="5" type="ORF">LTLLF_139620</name>
</gene>
<dbReference type="AlphaFoldDB" id="A0A8J6L4Q9"/>
<dbReference type="GO" id="GO:0005737">
    <property type="term" value="C:cytoplasm"/>
    <property type="evidence" value="ECO:0007669"/>
    <property type="project" value="TreeGrafter"/>
</dbReference>
<dbReference type="Gene3D" id="3.30.470.160">
    <property type="entry name" value="Inositol polyphosphate kinase"/>
    <property type="match status" value="2"/>
</dbReference>
<dbReference type="GO" id="GO:0032958">
    <property type="term" value="P:inositol phosphate biosynthetic process"/>
    <property type="evidence" value="ECO:0007669"/>
    <property type="project" value="InterPro"/>
</dbReference>
<evidence type="ECO:0000256" key="4">
    <source>
        <dbReference type="RuleBase" id="RU363090"/>
    </source>
</evidence>
<dbReference type="GO" id="GO:0000828">
    <property type="term" value="F:inositol hexakisphosphate kinase activity"/>
    <property type="evidence" value="ECO:0007669"/>
    <property type="project" value="TreeGrafter"/>
</dbReference>
<dbReference type="PANTHER" id="PTHR12400:SF4">
    <property type="entry name" value="INOSITOL-TRISPHOSPHATE 3-KINASE B"/>
    <property type="match status" value="1"/>
</dbReference>
<evidence type="ECO:0000313" key="5">
    <source>
        <dbReference type="EMBL" id="KAH0513637.1"/>
    </source>
</evidence>
<comment type="similarity">
    <text evidence="1 4">Belongs to the inositol phosphokinase (IPK) family.</text>
</comment>
<sequence>MPTPGLLCQGSSVKAPGKRGALGQIITVELDFSSWLLKEQKFKIEIRVTMAKRPERTRQDWEMSAPFAAFQSKSWRKIKNMVQWSPFVMSFKKKYPWIQLAGHAGSFKAAANGRILKKHCESEQRCLDRLMADVLRPFVPAYHGDVVKDGERYNQMDDLLADFDSPCVMDCKMGIRTYLEEELTKARKKPSLRKDMYQKMVEVDPEAPTEEEKAQRAVTKPRYMQWRETISSTATLGFRIEGIKKEDGSVNRDFKKTKTREQVTEAFREFTKGNQNILVIGSSLLFIHDKKEQAKVWMIDFGKTTPLPEGQTLRHDVPWQEGNREDGYLSGLNNLIDILTEMSQGSPLT</sequence>
<keyword evidence="3 4" id="KW-0418">Kinase</keyword>
<evidence type="ECO:0000256" key="1">
    <source>
        <dbReference type="ARBA" id="ARBA00007374"/>
    </source>
</evidence>
<dbReference type="SUPFAM" id="SSF56104">
    <property type="entry name" value="SAICAR synthase-like"/>
    <property type="match status" value="1"/>
</dbReference>
<dbReference type="EC" id="2.7.-.-" evidence="4"/>
<accession>A0A8J6L4Q9</accession>
<keyword evidence="2 4" id="KW-0808">Transferase</keyword>
<dbReference type="InterPro" id="IPR005522">
    <property type="entry name" value="IPK"/>
</dbReference>
<dbReference type="EMBL" id="JAATJU010021469">
    <property type="protein sequence ID" value="KAH0513637.1"/>
    <property type="molecule type" value="Genomic_DNA"/>
</dbReference>
<organism evidence="5 6">
    <name type="scientific">Microtus ochrogaster</name>
    <name type="common">Prairie vole</name>
    <dbReference type="NCBI Taxonomy" id="79684"/>
    <lineage>
        <taxon>Eukaryota</taxon>
        <taxon>Metazoa</taxon>
        <taxon>Chordata</taxon>
        <taxon>Craniata</taxon>
        <taxon>Vertebrata</taxon>
        <taxon>Euteleostomi</taxon>
        <taxon>Mammalia</taxon>
        <taxon>Eutheria</taxon>
        <taxon>Euarchontoglires</taxon>
        <taxon>Glires</taxon>
        <taxon>Rodentia</taxon>
        <taxon>Myomorpha</taxon>
        <taxon>Muroidea</taxon>
        <taxon>Cricetidae</taxon>
        <taxon>Arvicolinae</taxon>
        <taxon>Microtus</taxon>
    </lineage>
</organism>
<dbReference type="GO" id="GO:0046854">
    <property type="term" value="P:phosphatidylinositol phosphate biosynthetic process"/>
    <property type="evidence" value="ECO:0007669"/>
    <property type="project" value="TreeGrafter"/>
</dbReference>
<evidence type="ECO:0000256" key="2">
    <source>
        <dbReference type="ARBA" id="ARBA00022679"/>
    </source>
</evidence>
<dbReference type="InterPro" id="IPR038286">
    <property type="entry name" value="IPK_sf"/>
</dbReference>
<protein>
    <recommendedName>
        <fullName evidence="4">Kinase</fullName>
        <ecNumber evidence="4">2.7.-.-</ecNumber>
    </recommendedName>
</protein>
<evidence type="ECO:0000313" key="6">
    <source>
        <dbReference type="Proteomes" id="UP000710432"/>
    </source>
</evidence>
<dbReference type="Proteomes" id="UP000710432">
    <property type="component" value="Unassembled WGS sequence"/>
</dbReference>
<dbReference type="PANTHER" id="PTHR12400">
    <property type="entry name" value="INOSITOL POLYPHOSPHATE KINASE"/>
    <property type="match status" value="1"/>
</dbReference>
<dbReference type="Pfam" id="PF03770">
    <property type="entry name" value="IPK"/>
    <property type="match status" value="2"/>
</dbReference>
<proteinExistence type="inferred from homology"/>
<name>A0A8J6L4Q9_MICOH</name>
<reference evidence="5" key="1">
    <citation type="submission" date="2020-03" db="EMBL/GenBank/DDBJ databases">
        <title>Studies in the Genomics of Life Span.</title>
        <authorList>
            <person name="Glass D."/>
        </authorList>
    </citation>
    <scope>NUCLEOTIDE SEQUENCE</scope>
    <source>
        <strain evidence="5">LTLLF</strain>
        <tissue evidence="5">Muscle</tissue>
    </source>
</reference>
<evidence type="ECO:0000256" key="3">
    <source>
        <dbReference type="ARBA" id="ARBA00022777"/>
    </source>
</evidence>